<keyword evidence="3" id="KW-1185">Reference proteome</keyword>
<evidence type="ECO:0000313" key="2">
    <source>
        <dbReference type="EMBL" id="GIJ99544.1"/>
    </source>
</evidence>
<dbReference type="PANTHER" id="PTHR36459">
    <property type="entry name" value="ORF"/>
    <property type="match status" value="1"/>
</dbReference>
<evidence type="ECO:0000313" key="3">
    <source>
        <dbReference type="Proteomes" id="UP000710440"/>
    </source>
</evidence>
<dbReference type="InterPro" id="IPR005804">
    <property type="entry name" value="FA_desaturase_dom"/>
</dbReference>
<feature type="domain" description="Fatty acid desaturase" evidence="1">
    <location>
        <begin position="232"/>
        <end position="328"/>
    </location>
</feature>
<dbReference type="GO" id="GO:0006629">
    <property type="term" value="P:lipid metabolic process"/>
    <property type="evidence" value="ECO:0007669"/>
    <property type="project" value="InterPro"/>
</dbReference>
<dbReference type="OrthoDB" id="1470350at2759"/>
<sequence length="368" mass="43606">MDPSAFIDPYLTLPDQLVLQELLKNEDAKSKTKKTSETVQTLQSLNNPTEVGFDPTVFQFWDTHQLHTQLPLFVQKYALNPYIAWAQEVARYPTDVVMVTHLSIYFGMSIPSAIWLHCYHFTWVHRLLHWILHVWFAGTYTLMKHQYVHMNGVLAPKYRVFDRLFPYLVDPLVGHTWNSYYYHHVKHHHVEGNGPADLNSTMWYDRESITDFACYPKYALKTALWEGSNYYFIYLMWRYVNHRAAFCVFILPLLTLRLGLMAGNWGQHAFVDPDDPTSDFRSSITLIDVASNRFCFNDGYHTSHHLHPCRHWRDHPVALLKDRDRYKDYEYLAKCMVPLGAEQAKMTLQEWADMLRGRMRRFLKEYLQ</sequence>
<dbReference type="EMBL" id="BOPL01000001">
    <property type="protein sequence ID" value="GIJ99544.1"/>
    <property type="molecule type" value="Genomic_DNA"/>
</dbReference>
<name>A0A9P3F2G0_ASPVI</name>
<organism evidence="2 3">
    <name type="scientific">Aspergillus viridinutans</name>
    <dbReference type="NCBI Taxonomy" id="75553"/>
    <lineage>
        <taxon>Eukaryota</taxon>
        <taxon>Fungi</taxon>
        <taxon>Dikarya</taxon>
        <taxon>Ascomycota</taxon>
        <taxon>Pezizomycotina</taxon>
        <taxon>Eurotiomycetes</taxon>
        <taxon>Eurotiomycetidae</taxon>
        <taxon>Eurotiales</taxon>
        <taxon>Aspergillaceae</taxon>
        <taxon>Aspergillus</taxon>
        <taxon>Aspergillus subgen. Fumigati</taxon>
    </lineage>
</organism>
<comment type="caution">
    <text evidence="2">The sequence shown here is derived from an EMBL/GenBank/DDBJ whole genome shotgun (WGS) entry which is preliminary data.</text>
</comment>
<proteinExistence type="predicted"/>
<gene>
    <name evidence="2" type="ORF">Aspvir_001677</name>
</gene>
<dbReference type="GeneID" id="66929659"/>
<protein>
    <recommendedName>
        <fullName evidence="1">Fatty acid desaturase domain-containing protein</fullName>
    </recommendedName>
</protein>
<reference evidence="2 3" key="1">
    <citation type="submission" date="2021-02" db="EMBL/GenBank/DDBJ databases">
        <title>Pan-genome distribution and transcriptional activeness of fungal secondary metabolism genes in Aspergillus section Fumigati.</title>
        <authorList>
            <person name="Takahashi H."/>
            <person name="Umemura M."/>
            <person name="Ninomiya A."/>
            <person name="Kusuya Y."/>
            <person name="Urayama S."/>
            <person name="Shimizu M."/>
            <person name="Watanabe A."/>
            <person name="Kamei K."/>
            <person name="Yaguchi T."/>
            <person name="Hagiwara D."/>
        </authorList>
    </citation>
    <scope>NUCLEOTIDE SEQUENCE [LARGE SCALE GENOMIC DNA]</scope>
    <source>
        <strain evidence="2 3">IFM 47045</strain>
    </source>
</reference>
<dbReference type="AlphaFoldDB" id="A0A9P3F2G0"/>
<dbReference type="PANTHER" id="PTHR36459:SF1">
    <property type="entry name" value="FATTY ACID DESATURASE DOMAIN-CONTAINING PROTEIN-RELATED"/>
    <property type="match status" value="1"/>
</dbReference>
<evidence type="ECO:0000259" key="1">
    <source>
        <dbReference type="Pfam" id="PF00487"/>
    </source>
</evidence>
<dbReference type="RefSeq" id="XP_043122731.1">
    <property type="nucleotide sequence ID" value="XM_043266796.1"/>
</dbReference>
<dbReference type="Pfam" id="PF00487">
    <property type="entry name" value="FA_desaturase"/>
    <property type="match status" value="1"/>
</dbReference>
<accession>A0A9P3F2G0</accession>
<dbReference type="Proteomes" id="UP000710440">
    <property type="component" value="Unassembled WGS sequence"/>
</dbReference>